<evidence type="ECO:0000313" key="1">
    <source>
        <dbReference type="EMBL" id="MDG3015436.1"/>
    </source>
</evidence>
<protein>
    <recommendedName>
        <fullName evidence="3">ABM domain-containing protein</fullName>
    </recommendedName>
</protein>
<accession>A0A9X4M6L2</accession>
<organism evidence="1 2">
    <name type="scientific">Speluncibacter jeojiensis</name>
    <dbReference type="NCBI Taxonomy" id="2710754"/>
    <lineage>
        <taxon>Bacteria</taxon>
        <taxon>Bacillati</taxon>
        <taxon>Actinomycetota</taxon>
        <taxon>Actinomycetes</taxon>
        <taxon>Mycobacteriales</taxon>
        <taxon>Speluncibacteraceae</taxon>
        <taxon>Speluncibacter</taxon>
    </lineage>
</organism>
<gene>
    <name evidence="1" type="ORF">NVS88_12830</name>
</gene>
<dbReference type="InterPro" id="IPR011008">
    <property type="entry name" value="Dimeric_a/b-barrel"/>
</dbReference>
<dbReference type="AlphaFoldDB" id="A0A9X4M6L2"/>
<reference evidence="1" key="1">
    <citation type="submission" date="2022-08" db="EMBL/GenBank/DDBJ databases">
        <title>Genome analysis of Corynebacteriales strain.</title>
        <authorList>
            <person name="Lee S.D."/>
        </authorList>
    </citation>
    <scope>NUCLEOTIDE SEQUENCE</scope>
    <source>
        <strain evidence="1">D3-21</strain>
    </source>
</reference>
<evidence type="ECO:0008006" key="3">
    <source>
        <dbReference type="Google" id="ProtNLM"/>
    </source>
</evidence>
<dbReference type="Proteomes" id="UP001152755">
    <property type="component" value="Unassembled WGS sequence"/>
</dbReference>
<name>A0A9X4M6L2_9ACTN</name>
<evidence type="ECO:0000313" key="2">
    <source>
        <dbReference type="Proteomes" id="UP001152755"/>
    </source>
</evidence>
<dbReference type="SUPFAM" id="SSF54909">
    <property type="entry name" value="Dimeric alpha+beta barrel"/>
    <property type="match status" value="2"/>
</dbReference>
<proteinExistence type="predicted"/>
<dbReference type="EMBL" id="JANRHA010000007">
    <property type="protein sequence ID" value="MDG3015436.1"/>
    <property type="molecule type" value="Genomic_DNA"/>
</dbReference>
<comment type="caution">
    <text evidence="1">The sequence shown here is derived from an EMBL/GenBank/DDBJ whole genome shotgun (WGS) entry which is preliminary data.</text>
</comment>
<sequence>MYARSTTIHAHTSAIDQGILHVRNSVMPELTDIEGCLGLSLLVDRDSGRCIATSSWRDEDSLRASEGPVRELRDQSAAMFKGTTEVQRWDIAALHRDHRTARGACVRVTWLKAEPSRMDRAVDVYKMGLVPRMEDLEGFCSASLMVDHAAGRAVSSATFDSMDAMRRGREAAESIRTEGLRDMGAEQLEACEFELAIAHLHVPEMA</sequence>
<dbReference type="RefSeq" id="WP_277835755.1">
    <property type="nucleotide sequence ID" value="NZ_JAAIVF010000009.1"/>
</dbReference>
<keyword evidence="2" id="KW-1185">Reference proteome</keyword>